<evidence type="ECO:0000256" key="4">
    <source>
        <dbReference type="ARBA" id="ARBA00023163"/>
    </source>
</evidence>
<dbReference type="InterPro" id="IPR013249">
    <property type="entry name" value="RNA_pol_sigma70_r4_t2"/>
</dbReference>
<dbReference type="Proteomes" id="UP000184699">
    <property type="component" value="Unassembled WGS sequence"/>
</dbReference>
<dbReference type="InterPro" id="IPR014284">
    <property type="entry name" value="RNA_pol_sigma-70_dom"/>
</dbReference>
<dbReference type="InterPro" id="IPR007627">
    <property type="entry name" value="RNA_pol_sigma70_r2"/>
</dbReference>
<evidence type="ECO:0000313" key="8">
    <source>
        <dbReference type="EMBL" id="SIO08292.1"/>
    </source>
</evidence>
<keyword evidence="9" id="KW-1185">Reference proteome</keyword>
<evidence type="ECO:0000313" key="9">
    <source>
        <dbReference type="Proteomes" id="UP000184699"/>
    </source>
</evidence>
<sequence>MKARRRDERDRRLTRLHESLAPELLRYFVRRTTEPADAADLLAEAFLVAWRRIRDLPVDDHEAKLWMYGVAGRVHGNWIRGRRRAERLAAPLRAQLMLSAVPPADDEALDVRAAVAVLPNDQRELIMLVYWDGMPVPDAATALGIPITTARGRMHRAKRALRGVLSDEPNSTAEHDRLGSFDAAGA</sequence>
<protein>
    <submittedName>
        <fullName evidence="8">RNA polymerase, sigma subunit, ECF family</fullName>
    </submittedName>
</protein>
<dbReference type="STRING" id="232089.SAMN05443544_2678"/>
<gene>
    <name evidence="8" type="ORF">SAMN05443544_2678</name>
</gene>
<dbReference type="PANTHER" id="PTHR43133">
    <property type="entry name" value="RNA POLYMERASE ECF-TYPE SIGMA FACTO"/>
    <property type="match status" value="1"/>
</dbReference>
<evidence type="ECO:0000256" key="3">
    <source>
        <dbReference type="ARBA" id="ARBA00023082"/>
    </source>
</evidence>
<dbReference type="NCBIfam" id="TIGR02937">
    <property type="entry name" value="sigma70-ECF"/>
    <property type="match status" value="1"/>
</dbReference>
<dbReference type="Pfam" id="PF08281">
    <property type="entry name" value="Sigma70_r4_2"/>
    <property type="match status" value="1"/>
</dbReference>
<feature type="domain" description="RNA polymerase sigma factor 70 region 4 type 2" evidence="7">
    <location>
        <begin position="110"/>
        <end position="161"/>
    </location>
</feature>
<dbReference type="InterPro" id="IPR036388">
    <property type="entry name" value="WH-like_DNA-bd_sf"/>
</dbReference>
<proteinExistence type="inferred from homology"/>
<keyword evidence="2" id="KW-0805">Transcription regulation</keyword>
<dbReference type="Gene3D" id="1.10.1740.10">
    <property type="match status" value="1"/>
</dbReference>
<name>A0A1N6GLJ2_9MICO</name>
<feature type="region of interest" description="Disordered" evidence="5">
    <location>
        <begin position="165"/>
        <end position="186"/>
    </location>
</feature>
<keyword evidence="4" id="KW-0804">Transcription</keyword>
<evidence type="ECO:0000256" key="2">
    <source>
        <dbReference type="ARBA" id="ARBA00023015"/>
    </source>
</evidence>
<evidence type="ECO:0000256" key="1">
    <source>
        <dbReference type="ARBA" id="ARBA00010641"/>
    </source>
</evidence>
<dbReference type="GO" id="GO:0016987">
    <property type="term" value="F:sigma factor activity"/>
    <property type="evidence" value="ECO:0007669"/>
    <property type="project" value="UniProtKB-KW"/>
</dbReference>
<comment type="similarity">
    <text evidence="1">Belongs to the sigma-70 factor family. ECF subfamily.</text>
</comment>
<organism evidence="8 9">
    <name type="scientific">Agromyces cerinus subsp. cerinus</name>
    <dbReference type="NCBI Taxonomy" id="232089"/>
    <lineage>
        <taxon>Bacteria</taxon>
        <taxon>Bacillati</taxon>
        <taxon>Actinomycetota</taxon>
        <taxon>Actinomycetes</taxon>
        <taxon>Micrococcales</taxon>
        <taxon>Microbacteriaceae</taxon>
        <taxon>Agromyces</taxon>
    </lineage>
</organism>
<evidence type="ECO:0000256" key="5">
    <source>
        <dbReference type="SAM" id="MobiDB-lite"/>
    </source>
</evidence>
<feature type="domain" description="RNA polymerase sigma-70 region 2" evidence="6">
    <location>
        <begin position="17"/>
        <end position="84"/>
    </location>
</feature>
<dbReference type="AlphaFoldDB" id="A0A1N6GLJ2"/>
<dbReference type="GO" id="GO:0006352">
    <property type="term" value="P:DNA-templated transcription initiation"/>
    <property type="evidence" value="ECO:0007669"/>
    <property type="project" value="InterPro"/>
</dbReference>
<dbReference type="SUPFAM" id="SSF88946">
    <property type="entry name" value="Sigma2 domain of RNA polymerase sigma factors"/>
    <property type="match status" value="1"/>
</dbReference>
<dbReference type="GO" id="GO:0003677">
    <property type="term" value="F:DNA binding"/>
    <property type="evidence" value="ECO:0007669"/>
    <property type="project" value="InterPro"/>
</dbReference>
<dbReference type="PANTHER" id="PTHR43133:SF25">
    <property type="entry name" value="RNA POLYMERASE SIGMA FACTOR RFAY-RELATED"/>
    <property type="match status" value="1"/>
</dbReference>
<dbReference type="SUPFAM" id="SSF88659">
    <property type="entry name" value="Sigma3 and sigma4 domains of RNA polymerase sigma factors"/>
    <property type="match status" value="1"/>
</dbReference>
<dbReference type="Pfam" id="PF04542">
    <property type="entry name" value="Sigma70_r2"/>
    <property type="match status" value="1"/>
</dbReference>
<dbReference type="InterPro" id="IPR013325">
    <property type="entry name" value="RNA_pol_sigma_r2"/>
</dbReference>
<dbReference type="OrthoDB" id="3747638at2"/>
<evidence type="ECO:0000259" key="7">
    <source>
        <dbReference type="Pfam" id="PF08281"/>
    </source>
</evidence>
<dbReference type="InterPro" id="IPR039425">
    <property type="entry name" value="RNA_pol_sigma-70-like"/>
</dbReference>
<dbReference type="EMBL" id="FSRJ01000003">
    <property type="protein sequence ID" value="SIO08292.1"/>
    <property type="molecule type" value="Genomic_DNA"/>
</dbReference>
<keyword evidence="3" id="KW-0731">Sigma factor</keyword>
<dbReference type="Gene3D" id="1.10.10.10">
    <property type="entry name" value="Winged helix-like DNA-binding domain superfamily/Winged helix DNA-binding domain"/>
    <property type="match status" value="1"/>
</dbReference>
<dbReference type="InterPro" id="IPR013324">
    <property type="entry name" value="RNA_pol_sigma_r3/r4-like"/>
</dbReference>
<evidence type="ECO:0000259" key="6">
    <source>
        <dbReference type="Pfam" id="PF04542"/>
    </source>
</evidence>
<dbReference type="CDD" id="cd06171">
    <property type="entry name" value="Sigma70_r4"/>
    <property type="match status" value="1"/>
</dbReference>
<reference evidence="9" key="1">
    <citation type="submission" date="2016-11" db="EMBL/GenBank/DDBJ databases">
        <authorList>
            <person name="Varghese N."/>
            <person name="Submissions S."/>
        </authorList>
    </citation>
    <scope>NUCLEOTIDE SEQUENCE [LARGE SCALE GENOMIC DNA]</scope>
    <source>
        <strain evidence="9">DSM 8595</strain>
    </source>
</reference>
<dbReference type="RefSeq" id="WP_074260788.1">
    <property type="nucleotide sequence ID" value="NZ_FSRJ01000003.1"/>
</dbReference>
<accession>A0A1N6GLJ2</accession>